<dbReference type="GO" id="GO:0016787">
    <property type="term" value="F:hydrolase activity"/>
    <property type="evidence" value="ECO:0007669"/>
    <property type="project" value="UniProtKB-KW"/>
</dbReference>
<dbReference type="STRING" id="1172565.AU508_13175"/>
<reference evidence="2 3" key="1">
    <citation type="submission" date="2018-10" db="EMBL/GenBank/DDBJ databases">
        <title>New species genome.</title>
        <authorList>
            <person name="Li Y."/>
        </authorList>
    </citation>
    <scope>NUCLEOTIDE SEQUENCE [LARGE SCALE GENOMIC DNA]</scope>
    <source>
        <strain evidence="2 3">L6_4B</strain>
    </source>
</reference>
<dbReference type="Pfam" id="PF13419">
    <property type="entry name" value="HAD_2"/>
    <property type="match status" value="1"/>
</dbReference>
<dbReference type="GO" id="GO:0046872">
    <property type="term" value="F:metal ion binding"/>
    <property type="evidence" value="ECO:0007669"/>
    <property type="project" value="UniProtKB-KW"/>
</dbReference>
<dbReference type="InterPro" id="IPR006439">
    <property type="entry name" value="HAD-SF_hydro_IA"/>
</dbReference>
<dbReference type="OrthoDB" id="6196267at2"/>
<dbReference type="EMBL" id="RJUJ01000002">
    <property type="protein sequence ID" value="ROH83838.1"/>
    <property type="molecule type" value="Genomic_DNA"/>
</dbReference>
<keyword evidence="2" id="KW-0378">Hydrolase</keyword>
<name>A0A3N0UHK5_9GAMM</name>
<dbReference type="InterPro" id="IPR023198">
    <property type="entry name" value="PGP-like_dom2"/>
</dbReference>
<evidence type="ECO:0000313" key="2">
    <source>
        <dbReference type="EMBL" id="ROH83838.1"/>
    </source>
</evidence>
<dbReference type="InterPro" id="IPR052550">
    <property type="entry name" value="Pyrimidine_5'-ntase_YjjG"/>
</dbReference>
<organism evidence="2 3">
    <name type="scientific">Lonsdalea populi</name>
    <dbReference type="NCBI Taxonomy" id="1172565"/>
    <lineage>
        <taxon>Bacteria</taxon>
        <taxon>Pseudomonadati</taxon>
        <taxon>Pseudomonadota</taxon>
        <taxon>Gammaproteobacteria</taxon>
        <taxon>Enterobacterales</taxon>
        <taxon>Pectobacteriaceae</taxon>
        <taxon>Lonsdalea</taxon>
    </lineage>
</organism>
<dbReference type="NCBIfam" id="TIGR01549">
    <property type="entry name" value="HAD-SF-IA-v1"/>
    <property type="match status" value="1"/>
</dbReference>
<dbReference type="PANTHER" id="PTHR47478">
    <property type="match status" value="1"/>
</dbReference>
<dbReference type="InterPro" id="IPR036412">
    <property type="entry name" value="HAD-like_sf"/>
</dbReference>
<gene>
    <name evidence="2" type="ORF">EC392_02120</name>
</gene>
<dbReference type="AlphaFoldDB" id="A0A3N0UHK5"/>
<accession>A0A3N0UHK5</accession>
<comment type="caution">
    <text evidence="2">The sequence shown here is derived from an EMBL/GenBank/DDBJ whole genome shotgun (WGS) entry which is preliminary data.</text>
</comment>
<dbReference type="Gene3D" id="3.40.50.1000">
    <property type="entry name" value="HAD superfamily/HAD-like"/>
    <property type="match status" value="1"/>
</dbReference>
<protein>
    <submittedName>
        <fullName evidence="2">HAD family hydrolase</fullName>
    </submittedName>
</protein>
<evidence type="ECO:0000256" key="1">
    <source>
        <dbReference type="ARBA" id="ARBA00022723"/>
    </source>
</evidence>
<dbReference type="InterPro" id="IPR023214">
    <property type="entry name" value="HAD_sf"/>
</dbReference>
<dbReference type="SFLD" id="SFLDG01129">
    <property type="entry name" value="C1.5:_HAD__Beta-PGM__Phosphata"/>
    <property type="match status" value="1"/>
</dbReference>
<dbReference type="PANTHER" id="PTHR47478:SF1">
    <property type="entry name" value="PYRIMIDINE 5'-NUCLEOTIDASE YJJG"/>
    <property type="match status" value="1"/>
</dbReference>
<dbReference type="Gene3D" id="1.10.150.240">
    <property type="entry name" value="Putative phosphatase, domain 2"/>
    <property type="match status" value="1"/>
</dbReference>
<keyword evidence="1" id="KW-0479">Metal-binding</keyword>
<dbReference type="Proteomes" id="UP000274511">
    <property type="component" value="Unassembled WGS sequence"/>
</dbReference>
<sequence length="243" mass="28899">MRIWFSGSTKRGANMVKLVIFDIDDTLLDHRAGAMKAISALKQQLAELDYINEKYDFIIFLHAYEKRNHTLWSQFEIGKITISDVLKKRFDYIFDWFDIRTQHKLIFEEVFWENYISNCHLTNNWISLLQKIQSEFHLIICSNGMKEIQLKKLEKHKIITFFDRFYFGDAHPNCKPNIDFFMRILEDFRLRPEQAIMVGDSVENDILPCQKLGIKTLKYDGKTSFKKIYKELSELKNGSKSFI</sequence>
<proteinExistence type="predicted"/>
<evidence type="ECO:0000313" key="3">
    <source>
        <dbReference type="Proteomes" id="UP000274511"/>
    </source>
</evidence>
<dbReference type="InterPro" id="IPR041492">
    <property type="entry name" value="HAD_2"/>
</dbReference>
<dbReference type="SUPFAM" id="SSF56784">
    <property type="entry name" value="HAD-like"/>
    <property type="match status" value="1"/>
</dbReference>
<dbReference type="SFLD" id="SFLDS00003">
    <property type="entry name" value="Haloacid_Dehalogenase"/>
    <property type="match status" value="1"/>
</dbReference>